<evidence type="ECO:0000256" key="1">
    <source>
        <dbReference type="SAM" id="Phobius"/>
    </source>
</evidence>
<evidence type="ECO:0000313" key="3">
    <source>
        <dbReference type="Proteomes" id="UP000593599"/>
    </source>
</evidence>
<dbReference type="Proteomes" id="UP000593599">
    <property type="component" value="Segment"/>
</dbReference>
<dbReference type="KEGG" id="vg:65131241"/>
<sequence>MEIGCKFGLPNILIIQLELIFTAIFTRVRYSRRASIKGLPNPCACFTFIYRINKKSLAVYHELRRLTPHPRHPFNGVVTNRTSRTICQRIHHTSREYYPHDIASLIIFSAFILDLDTRNTTYGLIILLYCLGYPRFFQHHAPYHVCNSVHLLGTNIVHLV</sequence>
<keyword evidence="3" id="KW-1185">Reference proteome</keyword>
<organism evidence="2 3">
    <name type="scientific">uncultured phage cr7_1</name>
    <dbReference type="NCBI Taxonomy" id="2772086"/>
    <lineage>
        <taxon>Viruses</taxon>
        <taxon>Duplodnaviria</taxon>
        <taxon>Heunggongvirae</taxon>
        <taxon>Uroviricota</taxon>
        <taxon>Caudoviricetes</taxon>
        <taxon>Crassvirales</taxon>
        <taxon>Suoliviridae</taxon>
        <taxon>Oafivirinae</taxon>
        <taxon>Burzaovirus</taxon>
        <taxon>Burzaovirus coli</taxon>
    </lineage>
</organism>
<name>A0A7M1RT27_9CAUD</name>
<dbReference type="EMBL" id="MT774402">
    <property type="protein sequence ID" value="QOR57304.1"/>
    <property type="molecule type" value="Genomic_DNA"/>
</dbReference>
<keyword evidence="1" id="KW-1133">Transmembrane helix</keyword>
<reference evidence="2 3" key="1">
    <citation type="submission" date="2020-07" db="EMBL/GenBank/DDBJ databases">
        <title>Taxonomic proposal: Crassvirales, a new order of highly abundant and diverse bacterial viruses.</title>
        <authorList>
            <person name="Shkoporov A.N."/>
            <person name="Stockdale S.R."/>
            <person name="Guerin E."/>
            <person name="Ross R.P."/>
            <person name="Hill C."/>
        </authorList>
    </citation>
    <scope>NUCLEOTIDE SEQUENCE [LARGE SCALE GENOMIC DNA]</scope>
</reference>
<protein>
    <submittedName>
        <fullName evidence="2">Uncharacterized protein</fullName>
    </submittedName>
</protein>
<keyword evidence="1" id="KW-0812">Transmembrane</keyword>
<evidence type="ECO:0000313" key="2">
    <source>
        <dbReference type="EMBL" id="QOR57304.1"/>
    </source>
</evidence>
<feature type="transmembrane region" description="Helical" evidence="1">
    <location>
        <begin position="12"/>
        <end position="30"/>
    </location>
</feature>
<proteinExistence type="predicted"/>
<dbReference type="GeneID" id="65131241"/>
<dbReference type="RefSeq" id="YP_010112756.1">
    <property type="nucleotide sequence ID" value="NC_055895.1"/>
</dbReference>
<keyword evidence="1" id="KW-0472">Membrane</keyword>
<accession>A0A7M1RT27</accession>